<dbReference type="AlphaFoldDB" id="A0A432CTT3"/>
<name>A0A432CTT3_9VIBR</name>
<dbReference type="Proteomes" id="UP000268973">
    <property type="component" value="Unassembled WGS sequence"/>
</dbReference>
<feature type="transmembrane region" description="Helical" evidence="1">
    <location>
        <begin position="36"/>
        <end position="55"/>
    </location>
</feature>
<feature type="transmembrane region" description="Helical" evidence="1">
    <location>
        <begin position="206"/>
        <end position="225"/>
    </location>
</feature>
<dbReference type="PANTHER" id="PTHR22911:SF103">
    <property type="entry name" value="BLR2811 PROTEIN"/>
    <property type="match status" value="1"/>
</dbReference>
<dbReference type="OrthoDB" id="148351at2"/>
<dbReference type="SUPFAM" id="SSF103481">
    <property type="entry name" value="Multidrug resistance efflux transporter EmrE"/>
    <property type="match status" value="2"/>
</dbReference>
<protein>
    <submittedName>
        <fullName evidence="3">DMT family transporter</fullName>
    </submittedName>
</protein>
<keyword evidence="4" id="KW-1185">Reference proteome</keyword>
<evidence type="ECO:0000313" key="4">
    <source>
        <dbReference type="Proteomes" id="UP000268973"/>
    </source>
</evidence>
<dbReference type="InterPro" id="IPR037185">
    <property type="entry name" value="EmrE-like"/>
</dbReference>
<proteinExistence type="predicted"/>
<dbReference type="InterPro" id="IPR000620">
    <property type="entry name" value="EamA_dom"/>
</dbReference>
<feature type="transmembrane region" description="Helical" evidence="1">
    <location>
        <begin position="176"/>
        <end position="194"/>
    </location>
</feature>
<comment type="caution">
    <text evidence="3">The sequence shown here is derived from an EMBL/GenBank/DDBJ whole genome shotgun (WGS) entry which is preliminary data.</text>
</comment>
<evidence type="ECO:0000256" key="1">
    <source>
        <dbReference type="SAM" id="Phobius"/>
    </source>
</evidence>
<feature type="transmembrane region" description="Helical" evidence="1">
    <location>
        <begin position="144"/>
        <end position="164"/>
    </location>
</feature>
<reference evidence="3 4" key="1">
    <citation type="submission" date="2018-12" db="EMBL/GenBank/DDBJ databases">
        <title>Vibrio sp. isolated from China Sea.</title>
        <authorList>
            <person name="Li Y."/>
        </authorList>
    </citation>
    <scope>NUCLEOTIDE SEQUENCE [LARGE SCALE GENOMIC DNA]</scope>
    <source>
        <strain evidence="3 4">BEI207</strain>
    </source>
</reference>
<keyword evidence="1" id="KW-0472">Membrane</keyword>
<dbReference type="GO" id="GO:0016020">
    <property type="term" value="C:membrane"/>
    <property type="evidence" value="ECO:0007669"/>
    <property type="project" value="InterPro"/>
</dbReference>
<dbReference type="RefSeq" id="WP_126575286.1">
    <property type="nucleotide sequence ID" value="NZ_RXZH01000007.1"/>
</dbReference>
<feature type="domain" description="EamA" evidence="2">
    <location>
        <begin position="7"/>
        <end position="138"/>
    </location>
</feature>
<feature type="transmembrane region" description="Helical" evidence="1">
    <location>
        <begin position="121"/>
        <end position="138"/>
    </location>
</feature>
<gene>
    <name evidence="3" type="ORF">EJ063_15795</name>
</gene>
<feature type="transmembrane region" description="Helical" evidence="1">
    <location>
        <begin position="258"/>
        <end position="277"/>
    </location>
</feature>
<feature type="transmembrane region" description="Helical" evidence="1">
    <location>
        <begin position="99"/>
        <end position="116"/>
    </location>
</feature>
<feature type="transmembrane region" description="Helical" evidence="1">
    <location>
        <begin position="76"/>
        <end position="93"/>
    </location>
</feature>
<dbReference type="PANTHER" id="PTHR22911">
    <property type="entry name" value="ACYL-MALONYL CONDENSING ENZYME-RELATED"/>
    <property type="match status" value="1"/>
</dbReference>
<sequence length="299" mass="32739">MGSASYFAISLLIIGNLAASLSDVAVKLLNGEVSSFQYIFIRQFLSTLVIAPFWWKQQQEKRRLLNIKLNLLRAHLIIIGSGCMVVAITHLTLATANAVFYAAPLLMLPLSVLLLNEKPSIGRVTASIFGFIGVIVVLRPSEFHWAALFALGTTLTLALFNVTARKLPTQQTVVSTLFWTSLLSIPVSAIVALINWNPISFHQVGLILASAALILAYNGFAVAAYKRAPASNIAIAENSGLVFVVIIGVVWFSEVPDWLTTLGIIMIVLPLMPWRVITCKASYLLRPKPPSERRKNITD</sequence>
<evidence type="ECO:0000313" key="3">
    <source>
        <dbReference type="EMBL" id="RTZ14769.1"/>
    </source>
</evidence>
<feature type="domain" description="EamA" evidence="2">
    <location>
        <begin position="145"/>
        <end position="269"/>
    </location>
</feature>
<keyword evidence="1" id="KW-0812">Transmembrane</keyword>
<keyword evidence="1" id="KW-1133">Transmembrane helix</keyword>
<evidence type="ECO:0000259" key="2">
    <source>
        <dbReference type="Pfam" id="PF00892"/>
    </source>
</evidence>
<accession>A0A432CTT3</accession>
<dbReference type="EMBL" id="RXZH01000007">
    <property type="protein sequence ID" value="RTZ14769.1"/>
    <property type="molecule type" value="Genomic_DNA"/>
</dbReference>
<dbReference type="Pfam" id="PF00892">
    <property type="entry name" value="EamA"/>
    <property type="match status" value="2"/>
</dbReference>
<feature type="transmembrane region" description="Helical" evidence="1">
    <location>
        <begin position="232"/>
        <end position="252"/>
    </location>
</feature>
<organism evidence="3 4">
    <name type="scientific">Vibrio aquaticus</name>
    <dbReference type="NCBI Taxonomy" id="2496559"/>
    <lineage>
        <taxon>Bacteria</taxon>
        <taxon>Pseudomonadati</taxon>
        <taxon>Pseudomonadota</taxon>
        <taxon>Gammaproteobacteria</taxon>
        <taxon>Vibrionales</taxon>
        <taxon>Vibrionaceae</taxon>
        <taxon>Vibrio</taxon>
    </lineage>
</organism>